<name>A0ABD0LCR9_9CAEN</name>
<feature type="compositionally biased region" description="Polar residues" evidence="1">
    <location>
        <begin position="141"/>
        <end position="157"/>
    </location>
</feature>
<evidence type="ECO:0000256" key="1">
    <source>
        <dbReference type="SAM" id="MobiDB-lite"/>
    </source>
</evidence>
<dbReference type="AlphaFoldDB" id="A0ABD0LCR9"/>
<dbReference type="EMBL" id="JACVVK020000061">
    <property type="protein sequence ID" value="KAK7497136.1"/>
    <property type="molecule type" value="Genomic_DNA"/>
</dbReference>
<keyword evidence="3" id="KW-1185">Reference proteome</keyword>
<evidence type="ECO:0000313" key="3">
    <source>
        <dbReference type="Proteomes" id="UP001519460"/>
    </source>
</evidence>
<feature type="region of interest" description="Disordered" evidence="1">
    <location>
        <begin position="137"/>
        <end position="165"/>
    </location>
</feature>
<accession>A0ABD0LCR9</accession>
<protein>
    <recommendedName>
        <fullName evidence="4">AAA+ ATPase domain-containing protein</fullName>
    </recommendedName>
</protein>
<organism evidence="2 3">
    <name type="scientific">Batillaria attramentaria</name>
    <dbReference type="NCBI Taxonomy" id="370345"/>
    <lineage>
        <taxon>Eukaryota</taxon>
        <taxon>Metazoa</taxon>
        <taxon>Spiralia</taxon>
        <taxon>Lophotrochozoa</taxon>
        <taxon>Mollusca</taxon>
        <taxon>Gastropoda</taxon>
        <taxon>Caenogastropoda</taxon>
        <taxon>Sorbeoconcha</taxon>
        <taxon>Cerithioidea</taxon>
        <taxon>Batillariidae</taxon>
        <taxon>Batillaria</taxon>
    </lineage>
</organism>
<reference evidence="2 3" key="1">
    <citation type="journal article" date="2023" name="Sci. Data">
        <title>Genome assembly of the Korean intertidal mud-creeper Batillaria attramentaria.</title>
        <authorList>
            <person name="Patra A.K."/>
            <person name="Ho P.T."/>
            <person name="Jun S."/>
            <person name="Lee S.J."/>
            <person name="Kim Y."/>
            <person name="Won Y.J."/>
        </authorList>
    </citation>
    <scope>NUCLEOTIDE SEQUENCE [LARGE SCALE GENOMIC DNA]</scope>
    <source>
        <strain evidence="2">Wonlab-2016</strain>
    </source>
</reference>
<sequence length="767" mass="86169">MNQQRNGMITHTAASLQKRKMEILDDHFHRGPSSSVNSLGPSMKIARGRFTPYAQERNKHAGKSKESNREIGDHVTVYLLTPSKQLSDIRESEAENRVVRAITTLLRTGQHGAMAMVRNIVFDNYLNFSGRFPSRKLSTEHVGNSSGATESAETETYVSDDVLPEGFSQSDYGLFPRPRDQSSELQRGSFDILIISKKYGLIICETKAVGDTFGAAPEGTTKQFEHESITKRISKALKQLDKESRVLAYLVSDVDPQLRSCRVLVLPNLSRDTLRDVLKVEHKLREEFCRCMGADGDLDMALKKCIFSQHLPPIGKALEADDSINDNLRQWWTTLTAGRTGHEMKQKTYELLLARFCSPATSLHVPTASQSRADVRTYHNAVYETLRCMKANTLYPEQFQLLQSKEERVFLTGPPGTGKTAMLKLRGIQWSSEGHVVYVISLWTGSEAVSYSICEEIKQHLPTTMDSNNVQLLLNRKPKFKDVLDPLIKHRKDLTEKGTKNYRLHLIIDEATWYLGFFVQTLERELRGFGLTHLSLWAASTFHGFKPKSFKEMKMTRSLRCPPAVVREIEKGGAYAMRAVYPYPDLDAGVLSSQPPPTDGPPVKRIEHDRDHKGDVWDCEACGEELARFLKDDLQIGSVTSQDRLKFSHVFVSGHVRLPPPGALTGFLKGLSVTGGVPFDVISNEDGFYPEKLAHPTDDKVQLVHPECLVGLERPVVVYIGTNDLNATNPNYVDPWCDVVSRCQAQLVVIEDVDVSMVRGMDRFSVN</sequence>
<comment type="caution">
    <text evidence="2">The sequence shown here is derived from an EMBL/GenBank/DDBJ whole genome shotgun (WGS) entry which is preliminary data.</text>
</comment>
<dbReference type="SUPFAM" id="SSF52540">
    <property type="entry name" value="P-loop containing nucleoside triphosphate hydrolases"/>
    <property type="match status" value="1"/>
</dbReference>
<gene>
    <name evidence="2" type="ORF">BaRGS_00011666</name>
</gene>
<dbReference type="InterPro" id="IPR027417">
    <property type="entry name" value="P-loop_NTPase"/>
</dbReference>
<evidence type="ECO:0000313" key="2">
    <source>
        <dbReference type="EMBL" id="KAK7497136.1"/>
    </source>
</evidence>
<dbReference type="Gene3D" id="3.40.50.300">
    <property type="entry name" value="P-loop containing nucleotide triphosphate hydrolases"/>
    <property type="match status" value="1"/>
</dbReference>
<proteinExistence type="predicted"/>
<dbReference type="Proteomes" id="UP001519460">
    <property type="component" value="Unassembled WGS sequence"/>
</dbReference>
<evidence type="ECO:0008006" key="4">
    <source>
        <dbReference type="Google" id="ProtNLM"/>
    </source>
</evidence>